<dbReference type="KEGG" id="str:Sterm_0353"/>
<protein>
    <recommendedName>
        <fullName evidence="3">Carboxylic ester hydrolase</fullName>
        <ecNumber evidence="3">3.1.1.-</ecNumber>
    </recommendedName>
</protein>
<evidence type="ECO:0000256" key="3">
    <source>
        <dbReference type="RuleBase" id="RU361235"/>
    </source>
</evidence>
<dbReference type="AlphaFoldDB" id="D1ALW9"/>
<organism evidence="5 6">
    <name type="scientific">Sebaldella termitidis (strain ATCC 33386 / NCTC 11300)</name>
    <dbReference type="NCBI Taxonomy" id="526218"/>
    <lineage>
        <taxon>Bacteria</taxon>
        <taxon>Fusobacteriati</taxon>
        <taxon>Fusobacteriota</taxon>
        <taxon>Fusobacteriia</taxon>
        <taxon>Fusobacteriales</taxon>
        <taxon>Leptotrichiaceae</taxon>
        <taxon>Sebaldella</taxon>
    </lineage>
</organism>
<accession>D1ALW9</accession>
<dbReference type="InterPro" id="IPR050309">
    <property type="entry name" value="Type-B_Carboxylest/Lipase"/>
</dbReference>
<gene>
    <name evidence="5" type="ordered locus">Sterm_0353</name>
</gene>
<evidence type="ECO:0000259" key="4">
    <source>
        <dbReference type="Pfam" id="PF00135"/>
    </source>
</evidence>
<dbReference type="RefSeq" id="WP_012859836.1">
    <property type="nucleotide sequence ID" value="NC_013517.1"/>
</dbReference>
<dbReference type="Pfam" id="PF00135">
    <property type="entry name" value="COesterase"/>
    <property type="match status" value="1"/>
</dbReference>
<proteinExistence type="inferred from homology"/>
<dbReference type="STRING" id="526218.Sterm_0353"/>
<evidence type="ECO:0000313" key="6">
    <source>
        <dbReference type="Proteomes" id="UP000000845"/>
    </source>
</evidence>
<dbReference type="InterPro" id="IPR019826">
    <property type="entry name" value="Carboxylesterase_B_AS"/>
</dbReference>
<dbReference type="eggNOG" id="COG2272">
    <property type="taxonomic scope" value="Bacteria"/>
</dbReference>
<keyword evidence="6" id="KW-1185">Reference proteome</keyword>
<dbReference type="Proteomes" id="UP000000845">
    <property type="component" value="Chromosome"/>
</dbReference>
<dbReference type="EMBL" id="CP001739">
    <property type="protein sequence ID" value="ACZ07237.1"/>
    <property type="molecule type" value="Genomic_DNA"/>
</dbReference>
<dbReference type="PANTHER" id="PTHR11559">
    <property type="entry name" value="CARBOXYLESTERASE"/>
    <property type="match status" value="1"/>
</dbReference>
<feature type="domain" description="Carboxylesterase type B" evidence="4">
    <location>
        <begin position="44"/>
        <end position="366"/>
    </location>
</feature>
<feature type="chain" id="PRO_5005126068" description="Carboxylic ester hydrolase" evidence="3">
    <location>
        <begin position="22"/>
        <end position="578"/>
    </location>
</feature>
<dbReference type="InterPro" id="IPR029058">
    <property type="entry name" value="AB_hydrolase_fold"/>
</dbReference>
<reference evidence="5 6" key="2">
    <citation type="journal article" date="2010" name="Stand. Genomic Sci.">
        <title>Complete genome sequence of Sebaldella termitidis type strain (NCTC 11300).</title>
        <authorList>
            <person name="Harmon-Smith M."/>
            <person name="Celia L."/>
            <person name="Chertkov O."/>
            <person name="Lapidus A."/>
            <person name="Copeland A."/>
            <person name="Glavina Del Rio T."/>
            <person name="Nolan M."/>
            <person name="Lucas S."/>
            <person name="Tice H."/>
            <person name="Cheng J.F."/>
            <person name="Han C."/>
            <person name="Detter J.C."/>
            <person name="Bruce D."/>
            <person name="Goodwin L."/>
            <person name="Pitluck S."/>
            <person name="Pati A."/>
            <person name="Liolios K."/>
            <person name="Ivanova N."/>
            <person name="Mavromatis K."/>
            <person name="Mikhailova N."/>
            <person name="Chen A."/>
            <person name="Palaniappan K."/>
            <person name="Land M."/>
            <person name="Hauser L."/>
            <person name="Chang Y.J."/>
            <person name="Jeffries C.D."/>
            <person name="Brettin T."/>
            <person name="Goker M."/>
            <person name="Beck B."/>
            <person name="Bristow J."/>
            <person name="Eisen J.A."/>
            <person name="Markowitz V."/>
            <person name="Hugenholtz P."/>
            <person name="Kyrpides N.C."/>
            <person name="Klenk H.P."/>
            <person name="Chen F."/>
        </authorList>
    </citation>
    <scope>NUCLEOTIDE SEQUENCE [LARGE SCALE GENOMIC DNA]</scope>
    <source>
        <strain evidence="6">ATCC 33386 / NCTC 11300</strain>
    </source>
</reference>
<dbReference type="InterPro" id="IPR002018">
    <property type="entry name" value="CarbesteraseB"/>
</dbReference>
<keyword evidence="3" id="KW-0732">Signal</keyword>
<evidence type="ECO:0000256" key="2">
    <source>
        <dbReference type="ARBA" id="ARBA00022801"/>
    </source>
</evidence>
<sequence length="578" mass="64282">MKKKFLKLLAILLLVSVTATSAETVSQSAKSTINVQTSIFRENTVRNTEFGVIKGKIDTEHNVLIWTGVPYAKAPTDELRWKKPVNPDKWSGILNTEKPGNIALQASGDGITGSEDCLNLDIYRPNTDSKNLPVILYIHGGNNQGGKSGEITGNALVNDLDAIFISVNYRLGPLGFNPLPALNTGDNEEDSGNYALLDMAKALDWTKNNIANFGGNPENITISGFSAGGRDVMAMLISPTFQGKFQKAVSFSGGMTIADKAASEKVFAKAIAPLAVQDNIKKNEQEAYKWLLTKDPAVKTYLYGIKAERLAPLMGNAGIRMSVFPHLYNDGNVIPENGFETKNYNPVPLLMLTGSSEFSMFAKFDPYFGQYFKDDQISGKGLKEFNFASKYGGKLYGLFNVEDSTEKMFPNYKADIYGMEIKFGDNKEAVGEKMALYGAFHGVFVPLLDTDSQNYTWLAGDAYNSAGAQELSLIFKKYLYNFIRTGNPNGENLVYWDKWSKENEKLGKSLLYLDADTKQAYSYMGKKEFTYKDVLNEMDRDNTITKEAKKKIISEVLNGRWFSGGLDKKYRNKQLWPE</sequence>
<keyword evidence="2 3" id="KW-0378">Hydrolase</keyword>
<evidence type="ECO:0000313" key="5">
    <source>
        <dbReference type="EMBL" id="ACZ07237.1"/>
    </source>
</evidence>
<dbReference type="Gene3D" id="3.40.50.1820">
    <property type="entry name" value="alpha/beta hydrolase"/>
    <property type="match status" value="1"/>
</dbReference>
<dbReference type="GO" id="GO:0016787">
    <property type="term" value="F:hydrolase activity"/>
    <property type="evidence" value="ECO:0007669"/>
    <property type="project" value="UniProtKB-KW"/>
</dbReference>
<evidence type="ECO:0000256" key="1">
    <source>
        <dbReference type="ARBA" id="ARBA00005964"/>
    </source>
</evidence>
<comment type="similarity">
    <text evidence="1 3">Belongs to the type-B carboxylesterase/lipase family.</text>
</comment>
<dbReference type="ESTHER" id="sebte-d1alw9">
    <property type="family name" value="Carb_B_Bacteria"/>
</dbReference>
<reference evidence="6" key="1">
    <citation type="submission" date="2009-09" db="EMBL/GenBank/DDBJ databases">
        <title>The complete chromosome of Sebaldella termitidis ATCC 33386.</title>
        <authorList>
            <consortium name="US DOE Joint Genome Institute (JGI-PGF)"/>
            <person name="Lucas S."/>
            <person name="Copeland A."/>
            <person name="Lapidus A."/>
            <person name="Glavina del Rio T."/>
            <person name="Dalin E."/>
            <person name="Tice H."/>
            <person name="Bruce D."/>
            <person name="Goodwin L."/>
            <person name="Pitluck S."/>
            <person name="Kyrpides N."/>
            <person name="Mavromatis K."/>
            <person name="Ivanova N."/>
            <person name="Mikhailova N."/>
            <person name="Sims D."/>
            <person name="Meincke L."/>
            <person name="Brettin T."/>
            <person name="Detter J.C."/>
            <person name="Han C."/>
            <person name="Larimer F."/>
            <person name="Land M."/>
            <person name="Hauser L."/>
            <person name="Markowitz V."/>
            <person name="Cheng J.F."/>
            <person name="Hugenholtz P."/>
            <person name="Woyke T."/>
            <person name="Wu D."/>
            <person name="Eisen J.A."/>
        </authorList>
    </citation>
    <scope>NUCLEOTIDE SEQUENCE [LARGE SCALE GENOMIC DNA]</scope>
    <source>
        <strain evidence="6">ATCC 33386 / NCTC 11300</strain>
    </source>
</reference>
<dbReference type="HOGENOM" id="CLU_006586_16_4_0"/>
<dbReference type="SUPFAM" id="SSF53474">
    <property type="entry name" value="alpha/beta-Hydrolases"/>
    <property type="match status" value="1"/>
</dbReference>
<name>D1ALW9_SEBTE</name>
<dbReference type="EC" id="3.1.1.-" evidence="3"/>
<dbReference type="PROSITE" id="PS00122">
    <property type="entry name" value="CARBOXYLESTERASE_B_1"/>
    <property type="match status" value="1"/>
</dbReference>
<feature type="signal peptide" evidence="3">
    <location>
        <begin position="1"/>
        <end position="21"/>
    </location>
</feature>